<protein>
    <submittedName>
        <fullName evidence="2">Rep protein</fullName>
    </submittedName>
</protein>
<evidence type="ECO:0000313" key="3">
    <source>
        <dbReference type="Proteomes" id="UP000182835"/>
    </source>
</evidence>
<dbReference type="Pfam" id="PF23343">
    <property type="entry name" value="REP_ORF2-G2P"/>
    <property type="match status" value="1"/>
</dbReference>
<proteinExistence type="predicted"/>
<feature type="domain" description="Replication-associated protein ORF2/G2P" evidence="1">
    <location>
        <begin position="99"/>
        <end position="202"/>
    </location>
</feature>
<sequence length="287" mass="34638">MKAYNQKIIETPTYLEIYDYEAIITPKQKAEKNETNPKRKKELAWLYEEENTTTDKRKKYDELSAQGQYDSLKRKQKYYQNMRFEIARLVDTNFDNRTKFLTLTFRENIQDIAYANNEFKKFIKRLNYELYHTKKAHLKYLATWEKQERGAIHYHIILFDFPFISINRLTTIWGHGFVKINKIDVDSIENRGRYISKYFDKDLDLKEHKKKAFFKSRNLKVPSVTKQLVDQPFDTTDQDVLYTNEYLVRRPIFYSAINEGGNPEQVMDFQESTVRYTKIKKMNLESR</sequence>
<reference evidence="2 3" key="1">
    <citation type="submission" date="2014-12" db="EMBL/GenBank/DDBJ databases">
        <title>Draft genome sequences of 29 type strains of Enterococci.</title>
        <authorList>
            <person name="Zhong Z."/>
            <person name="Sun Z."/>
            <person name="Liu W."/>
            <person name="Zhang W."/>
            <person name="Zhang H."/>
        </authorList>
    </citation>
    <scope>NUCLEOTIDE SEQUENCE [LARGE SCALE GENOMIC DNA]</scope>
    <source>
        <strain evidence="2 3">DSM 21207</strain>
    </source>
</reference>
<dbReference type="AlphaFoldDB" id="A0A1L8R9X8"/>
<dbReference type="EMBL" id="JXKG01000001">
    <property type="protein sequence ID" value="OJG16547.1"/>
    <property type="molecule type" value="Genomic_DNA"/>
</dbReference>
<gene>
    <name evidence="2" type="ORF">RU96_GL000014</name>
</gene>
<dbReference type="OrthoDB" id="2666054at2"/>
<dbReference type="RefSeq" id="WP_071863517.1">
    <property type="nucleotide sequence ID" value="NZ_JBHLVQ010000015.1"/>
</dbReference>
<comment type="caution">
    <text evidence="2">The sequence shown here is derived from an EMBL/GenBank/DDBJ whole genome shotgun (WGS) entry which is preliminary data.</text>
</comment>
<dbReference type="Proteomes" id="UP000182835">
    <property type="component" value="Unassembled WGS sequence"/>
</dbReference>
<name>A0A1L8R9X8_9ENTE</name>
<organism evidence="2 3">
    <name type="scientific">Enterococcus canintestini</name>
    <dbReference type="NCBI Taxonomy" id="317010"/>
    <lineage>
        <taxon>Bacteria</taxon>
        <taxon>Bacillati</taxon>
        <taxon>Bacillota</taxon>
        <taxon>Bacilli</taxon>
        <taxon>Lactobacillales</taxon>
        <taxon>Enterococcaceae</taxon>
        <taxon>Enterococcus</taxon>
    </lineage>
</organism>
<dbReference type="STRING" id="317010.RU96_GL000014"/>
<dbReference type="InterPro" id="IPR056906">
    <property type="entry name" value="ORF2/G2P_dom"/>
</dbReference>
<evidence type="ECO:0000313" key="2">
    <source>
        <dbReference type="EMBL" id="OJG16547.1"/>
    </source>
</evidence>
<evidence type="ECO:0000259" key="1">
    <source>
        <dbReference type="Pfam" id="PF23343"/>
    </source>
</evidence>
<accession>A0A1L8R9X8</accession>